<keyword evidence="4 7" id="KW-0812">Transmembrane</keyword>
<evidence type="ECO:0000256" key="2">
    <source>
        <dbReference type="ARBA" id="ARBA00022448"/>
    </source>
</evidence>
<comment type="caution">
    <text evidence="8">The sequence shown here is derived from an EMBL/GenBank/DDBJ whole genome shotgun (WGS) entry which is preliminary data.</text>
</comment>
<feature type="transmembrane region" description="Helical" evidence="7">
    <location>
        <begin position="196"/>
        <end position="216"/>
    </location>
</feature>
<evidence type="ECO:0000256" key="7">
    <source>
        <dbReference type="SAM" id="Phobius"/>
    </source>
</evidence>
<dbReference type="InterPro" id="IPR047135">
    <property type="entry name" value="YsiQ"/>
</dbReference>
<dbReference type="EMBL" id="JAHLQL010000001">
    <property type="protein sequence ID" value="MBU5590457.1"/>
    <property type="molecule type" value="Genomic_DNA"/>
</dbReference>
<feature type="transmembrane region" description="Helical" evidence="7">
    <location>
        <begin position="236"/>
        <end position="256"/>
    </location>
</feature>
<evidence type="ECO:0000256" key="1">
    <source>
        <dbReference type="ARBA" id="ARBA00004651"/>
    </source>
</evidence>
<keyword evidence="2" id="KW-0813">Transport</keyword>
<dbReference type="InterPro" id="IPR002528">
    <property type="entry name" value="MATE_fam"/>
</dbReference>
<dbReference type="RefSeq" id="WP_216455654.1">
    <property type="nucleotide sequence ID" value="NZ_JAHLQL010000001.1"/>
</dbReference>
<dbReference type="NCBIfam" id="TIGR00797">
    <property type="entry name" value="matE"/>
    <property type="match status" value="1"/>
</dbReference>
<dbReference type="CDD" id="cd13134">
    <property type="entry name" value="MATE_like_8"/>
    <property type="match status" value="1"/>
</dbReference>
<evidence type="ECO:0000256" key="3">
    <source>
        <dbReference type="ARBA" id="ARBA00022475"/>
    </source>
</evidence>
<reference evidence="8 9" key="1">
    <citation type="submission" date="2021-06" db="EMBL/GenBank/DDBJ databases">
        <authorList>
            <person name="Sun Q."/>
            <person name="Li D."/>
        </authorList>
    </citation>
    <scope>NUCLEOTIDE SEQUENCE [LARGE SCALE GENOMIC DNA]</scope>
    <source>
        <strain evidence="8 9">MSJ-4</strain>
    </source>
</reference>
<name>A0ABS6EW56_9CLOT</name>
<gene>
    <name evidence="8" type="ORF">KQI89_01640</name>
</gene>
<feature type="transmembrane region" description="Helical" evidence="7">
    <location>
        <begin position="90"/>
        <end position="112"/>
    </location>
</feature>
<keyword evidence="5 7" id="KW-1133">Transmembrane helix</keyword>
<organism evidence="8 9">
    <name type="scientific">Clostridium simiarum</name>
    <dbReference type="NCBI Taxonomy" id="2841506"/>
    <lineage>
        <taxon>Bacteria</taxon>
        <taxon>Bacillati</taxon>
        <taxon>Bacillota</taxon>
        <taxon>Clostridia</taxon>
        <taxon>Eubacteriales</taxon>
        <taxon>Clostridiaceae</taxon>
        <taxon>Clostridium</taxon>
    </lineage>
</organism>
<evidence type="ECO:0000256" key="5">
    <source>
        <dbReference type="ARBA" id="ARBA00022989"/>
    </source>
</evidence>
<evidence type="ECO:0000313" key="9">
    <source>
        <dbReference type="Proteomes" id="UP000736583"/>
    </source>
</evidence>
<feature type="transmembrane region" description="Helical" evidence="7">
    <location>
        <begin position="276"/>
        <end position="298"/>
    </location>
</feature>
<protein>
    <submittedName>
        <fullName evidence="8">MATE family efflux transporter</fullName>
    </submittedName>
</protein>
<feature type="transmembrane region" description="Helical" evidence="7">
    <location>
        <begin position="397"/>
        <end position="426"/>
    </location>
</feature>
<keyword evidence="9" id="KW-1185">Reference proteome</keyword>
<feature type="transmembrane region" description="Helical" evidence="7">
    <location>
        <begin position="53"/>
        <end position="78"/>
    </location>
</feature>
<dbReference type="Proteomes" id="UP000736583">
    <property type="component" value="Unassembled WGS sequence"/>
</dbReference>
<proteinExistence type="predicted"/>
<dbReference type="InterPro" id="IPR048279">
    <property type="entry name" value="MdtK-like"/>
</dbReference>
<feature type="transmembrane region" description="Helical" evidence="7">
    <location>
        <begin position="165"/>
        <end position="184"/>
    </location>
</feature>
<dbReference type="PANTHER" id="PTHR42925">
    <property type="entry name" value="MULTIDRUG AND TOXIN EFFLUX PROTEIN MATE FAMILY"/>
    <property type="match status" value="1"/>
</dbReference>
<evidence type="ECO:0000313" key="8">
    <source>
        <dbReference type="EMBL" id="MBU5590457.1"/>
    </source>
</evidence>
<keyword evidence="3" id="KW-1003">Cell membrane</keyword>
<evidence type="ECO:0000256" key="6">
    <source>
        <dbReference type="ARBA" id="ARBA00023136"/>
    </source>
</evidence>
<feature type="transmembrane region" description="Helical" evidence="7">
    <location>
        <begin position="362"/>
        <end position="385"/>
    </location>
</feature>
<evidence type="ECO:0000256" key="4">
    <source>
        <dbReference type="ARBA" id="ARBA00022692"/>
    </source>
</evidence>
<dbReference type="PANTHER" id="PTHR42925:SF2">
    <property type="entry name" value="NA+ DRIVEN MULTIDRUG EFFLUX PUMP"/>
    <property type="match status" value="1"/>
</dbReference>
<dbReference type="Pfam" id="PF01554">
    <property type="entry name" value="MatE"/>
    <property type="match status" value="2"/>
</dbReference>
<feature type="transmembrane region" description="Helical" evidence="7">
    <location>
        <begin position="132"/>
        <end position="153"/>
    </location>
</feature>
<keyword evidence="6 7" id="KW-0472">Membrane</keyword>
<accession>A0ABS6EW56</accession>
<dbReference type="PIRSF" id="PIRSF006603">
    <property type="entry name" value="DinF"/>
    <property type="match status" value="1"/>
</dbReference>
<comment type="subcellular location">
    <subcellularLocation>
        <location evidence="1">Cell membrane</location>
        <topology evidence="1">Multi-pass membrane protein</topology>
    </subcellularLocation>
</comment>
<sequence>MIDISKDKKFYKMLVTLALPIIMQNLVSSSLNMVDTLMIGSLGESSIAAVGLANQVFFLFTLIMFGINSGSGIFIAQYYGKKDKENIHRVIGIGLMCVIIIGSIFTVAAVAFPSDILRIFTKDSVVINSGRGYLRIVGLSYIINAITLCYAFALRCTRQPKIPMFISIIALVSNTILNIIFIYGKLGVPAMGVNGAAIATLISRIIEFILMIAIVYRGKNIVAGKIKNMLDLSKGFMVNFFKVTLPVIFNETFWALGMTMYSMAYARISTEAVASVQIATTVQNIFMVINMGIANAAAVMIGNKIGEREEEEAIRYSKLFSVLSPTVGIVMGTLLIVLAPLILKLFNVSPTTYSDSIKVLRVIGLILPIKFFNSLLVVGILRAGGDTKFSLFLETGSVWLIGVPLSFIGALVLHLPVYGVVALIFIEEIVKSSIGLPRVLSKKWVKNVVDM</sequence>
<feature type="transmembrane region" description="Helical" evidence="7">
    <location>
        <begin position="319"/>
        <end position="342"/>
    </location>
</feature>